<keyword evidence="4" id="KW-1185">Reference proteome</keyword>
<proteinExistence type="predicted"/>
<dbReference type="Proteomes" id="UP000734854">
    <property type="component" value="Unassembled WGS sequence"/>
</dbReference>
<dbReference type="InterPro" id="IPR036264">
    <property type="entry name" value="Bact_exopeptidase_dim_dom"/>
</dbReference>
<comment type="function">
    <text evidence="1">Hydrolyzes certain amino acid conjugates of the plant growth regulator indole-3-acetic acid (IAA).</text>
</comment>
<protein>
    <recommendedName>
        <fullName evidence="2">Peptidase M20 dimerisation domain-containing protein</fullName>
    </recommendedName>
</protein>
<dbReference type="Pfam" id="PF07687">
    <property type="entry name" value="M20_dimer"/>
    <property type="match status" value="1"/>
</dbReference>
<dbReference type="PANTHER" id="PTHR11014">
    <property type="entry name" value="PEPTIDASE M20 FAMILY MEMBER"/>
    <property type="match status" value="1"/>
</dbReference>
<evidence type="ECO:0000259" key="2">
    <source>
        <dbReference type="Pfam" id="PF07687"/>
    </source>
</evidence>
<gene>
    <name evidence="3" type="ORF">ZIOFF_040750</name>
</gene>
<sequence>MASSSSSLLGPSVHLLLLLLSSGLGGFLISGLELLESARSPEFFDWLTTLRRRVHQHPELAFEEFQTSELIRSELDALGIRYTWPVAKTGVVASVGSGAGPVFALRADMDALPLQSMSTQSSKVGSVGGNSIGCSGSGESKGKGTLHGFVSSEPQQTTLNSTYKKDLLVDVKRRVGRFIYSAALPFNVVNDPYWLPMVEGIAKYGRGFKPPSMHELRTWILKAEVKRPLEQMFAFEDWVSSPLSQTTQGKVMKRIVINDPNFWPHVAFCVKSVVPLVIDEINSDDEWITEKEGPFLPVTTKWLEDDELFESDPIVHVPSATFESLFDSDKRIEDVEDIVEVPPTNSKKRVVENSSGSKDKQARLSLVDVEDNHLDTENYGGELVNWEYKSKESGKMHACGHDAHVTMLLGAAKLLQNSKSELKGTVKLVFQPGEEGHAGAYHMLQEGKLDDIEAIFALHINPALATGRIASRAGPILAASGRFEAIIKGKGGHAAASHAAIDPLIPASFAILSLQQLVSRETDPLDSRVASVSEIEIYQIVVSVGFIKAGDAYNVIPETVAFGGTFRSTTTEGLIELSTRIKETIERQAAVHRCTALVDFLEQKLIPYPATVNDEGIYAHAKTVGEKLVGYANVLESPFVMGAEDFSFFSQRMPSALFWLGVGNESLGPPQPLHSPYLFLDEQALPLGAALHAAVALSYLEQHSAKL</sequence>
<feature type="domain" description="Peptidase M20 dimerisation" evidence="2">
    <location>
        <begin position="482"/>
        <end position="590"/>
    </location>
</feature>
<evidence type="ECO:0000313" key="4">
    <source>
        <dbReference type="Proteomes" id="UP000734854"/>
    </source>
</evidence>
<dbReference type="Gene3D" id="3.30.70.360">
    <property type="match status" value="1"/>
</dbReference>
<accession>A0A8J5KY83</accession>
<dbReference type="Pfam" id="PF01546">
    <property type="entry name" value="Peptidase_M20"/>
    <property type="match status" value="1"/>
</dbReference>
<evidence type="ECO:0000313" key="3">
    <source>
        <dbReference type="EMBL" id="KAG6500889.1"/>
    </source>
</evidence>
<organism evidence="3 4">
    <name type="scientific">Zingiber officinale</name>
    <name type="common">Ginger</name>
    <name type="synonym">Amomum zingiber</name>
    <dbReference type="NCBI Taxonomy" id="94328"/>
    <lineage>
        <taxon>Eukaryota</taxon>
        <taxon>Viridiplantae</taxon>
        <taxon>Streptophyta</taxon>
        <taxon>Embryophyta</taxon>
        <taxon>Tracheophyta</taxon>
        <taxon>Spermatophyta</taxon>
        <taxon>Magnoliopsida</taxon>
        <taxon>Liliopsida</taxon>
        <taxon>Zingiberales</taxon>
        <taxon>Zingiberaceae</taxon>
        <taxon>Zingiber</taxon>
    </lineage>
</organism>
<dbReference type="GO" id="GO:0010179">
    <property type="term" value="F:IAA-Ala conjugate hydrolase activity"/>
    <property type="evidence" value="ECO:0007669"/>
    <property type="project" value="TreeGrafter"/>
</dbReference>
<dbReference type="NCBIfam" id="TIGR01891">
    <property type="entry name" value="amidohydrolases"/>
    <property type="match status" value="1"/>
</dbReference>
<dbReference type="InterPro" id="IPR002933">
    <property type="entry name" value="Peptidase_M20"/>
</dbReference>
<name>A0A8J5KY83_ZINOF</name>
<dbReference type="SUPFAM" id="SSF53187">
    <property type="entry name" value="Zn-dependent exopeptidases"/>
    <property type="match status" value="2"/>
</dbReference>
<dbReference type="GO" id="GO:0009850">
    <property type="term" value="P:auxin metabolic process"/>
    <property type="evidence" value="ECO:0007669"/>
    <property type="project" value="TreeGrafter"/>
</dbReference>
<dbReference type="Gene3D" id="3.40.630.10">
    <property type="entry name" value="Zn peptidases"/>
    <property type="match status" value="2"/>
</dbReference>
<dbReference type="GO" id="GO:0005783">
    <property type="term" value="C:endoplasmic reticulum"/>
    <property type="evidence" value="ECO:0007669"/>
    <property type="project" value="TreeGrafter"/>
</dbReference>
<dbReference type="EMBL" id="JACMSC010000011">
    <property type="protein sequence ID" value="KAG6500889.1"/>
    <property type="molecule type" value="Genomic_DNA"/>
</dbReference>
<comment type="caution">
    <text evidence="3">The sequence shown here is derived from an EMBL/GenBank/DDBJ whole genome shotgun (WGS) entry which is preliminary data.</text>
</comment>
<dbReference type="InterPro" id="IPR011650">
    <property type="entry name" value="Peptidase_M20_dimer"/>
</dbReference>
<reference evidence="3 4" key="1">
    <citation type="submission" date="2020-08" db="EMBL/GenBank/DDBJ databases">
        <title>Plant Genome Project.</title>
        <authorList>
            <person name="Zhang R.-G."/>
        </authorList>
    </citation>
    <scope>NUCLEOTIDE SEQUENCE [LARGE SCALE GENOMIC DNA]</scope>
    <source>
        <tissue evidence="3">Rhizome</tissue>
    </source>
</reference>
<dbReference type="SUPFAM" id="SSF55031">
    <property type="entry name" value="Bacterial exopeptidase dimerisation domain"/>
    <property type="match status" value="1"/>
</dbReference>
<dbReference type="PANTHER" id="PTHR11014:SF63">
    <property type="entry name" value="METALLOPEPTIDASE, PUTATIVE (AFU_ORTHOLOGUE AFUA_6G09600)-RELATED"/>
    <property type="match status" value="1"/>
</dbReference>
<dbReference type="AlphaFoldDB" id="A0A8J5KY83"/>
<dbReference type="InterPro" id="IPR017439">
    <property type="entry name" value="Amidohydrolase"/>
</dbReference>
<evidence type="ECO:0000256" key="1">
    <source>
        <dbReference type="ARBA" id="ARBA00003007"/>
    </source>
</evidence>